<dbReference type="EMBL" id="MKQR01000028">
    <property type="protein sequence ID" value="OLR90093.1"/>
    <property type="molecule type" value="Genomic_DNA"/>
</dbReference>
<dbReference type="Proteomes" id="UP000186040">
    <property type="component" value="Unassembled WGS sequence"/>
</dbReference>
<dbReference type="OrthoDB" id="3825591at2"/>
<name>A0A1Q9LDK2_9PSEU</name>
<keyword evidence="2" id="KW-1185">Reference proteome</keyword>
<accession>A0A1Q9LDK2</accession>
<proteinExistence type="predicted"/>
<comment type="caution">
    <text evidence="1">The sequence shown here is derived from an EMBL/GenBank/DDBJ whole genome shotgun (WGS) entry which is preliminary data.</text>
</comment>
<evidence type="ECO:0000313" key="2">
    <source>
        <dbReference type="Proteomes" id="UP000186040"/>
    </source>
</evidence>
<gene>
    <name evidence="1" type="ORF">BJP25_03710</name>
</gene>
<sequence>MAEAISDKQVVAVLRPFVRATAPLLSALRESDPLGLVRRVLPGGTDPGGSGDVEDVESLAAVDKGRRQKLLEGLESLHVPGTTAWTSMSVADRDSWWVNRVGRFTVLLASVPGLGGALADRLPIQDALGAAGQGLLLSALAVEHGATDHATRVRLLAAVLFDRDIDPRLAAGEHDDLSPEQEDAATAELTAEMDESQSRHGKITLKAAAKALWRLGRALLAIQDELGKRPQGRFYHKAIGLLPVIGMAADYFGERSALKRAAKQARKWLDTHTPHPQP</sequence>
<dbReference type="AlphaFoldDB" id="A0A1Q9LDK2"/>
<protein>
    <submittedName>
        <fullName evidence="1">Uncharacterized protein</fullName>
    </submittedName>
</protein>
<evidence type="ECO:0000313" key="1">
    <source>
        <dbReference type="EMBL" id="OLR90093.1"/>
    </source>
</evidence>
<dbReference type="STRING" id="1193682.BJP25_03710"/>
<reference evidence="1 2" key="1">
    <citation type="submission" date="2016-10" db="EMBL/GenBank/DDBJ databases">
        <title>The Draft Genome Sequence of Actinokineospora bangkokensis 44EHWT reveals the biosynthetic pathway of antifungal compounds Thailandins with unusual extender unit butylmalonyl-CoA.</title>
        <authorList>
            <person name="Greule A."/>
            <person name="Intra B."/>
            <person name="Flemming S."/>
            <person name="Rommel M.G."/>
            <person name="Panbangred W."/>
            <person name="Bechthold A."/>
        </authorList>
    </citation>
    <scope>NUCLEOTIDE SEQUENCE [LARGE SCALE GENOMIC DNA]</scope>
    <source>
        <strain evidence="1 2">44EHW</strain>
    </source>
</reference>
<dbReference type="RefSeq" id="WP_075978300.1">
    <property type="nucleotide sequence ID" value="NZ_MKQR01000028.1"/>
</dbReference>
<organism evidence="1 2">
    <name type="scientific">Actinokineospora bangkokensis</name>
    <dbReference type="NCBI Taxonomy" id="1193682"/>
    <lineage>
        <taxon>Bacteria</taxon>
        <taxon>Bacillati</taxon>
        <taxon>Actinomycetota</taxon>
        <taxon>Actinomycetes</taxon>
        <taxon>Pseudonocardiales</taxon>
        <taxon>Pseudonocardiaceae</taxon>
        <taxon>Actinokineospora</taxon>
    </lineage>
</organism>